<dbReference type="InterPro" id="IPR012910">
    <property type="entry name" value="Plug_dom"/>
</dbReference>
<keyword evidence="9 17" id="KW-0675">Receptor</keyword>
<evidence type="ECO:0000256" key="6">
    <source>
        <dbReference type="ARBA" id="ARBA00022729"/>
    </source>
</evidence>
<gene>
    <name evidence="17" type="ORF">PH603_16395</name>
</gene>
<comment type="similarity">
    <text evidence="2 11 13">Belongs to the TonB-dependent receptor family.</text>
</comment>
<evidence type="ECO:0000256" key="13">
    <source>
        <dbReference type="RuleBase" id="RU003357"/>
    </source>
</evidence>
<evidence type="ECO:0000313" key="17">
    <source>
        <dbReference type="EMBL" id="WCL54119.1"/>
    </source>
</evidence>
<feature type="domain" description="TonB-dependent receptor-like beta-barrel" evidence="15">
    <location>
        <begin position="256"/>
        <end position="667"/>
    </location>
</feature>
<feature type="chain" id="PRO_5042164839" evidence="14">
    <location>
        <begin position="26"/>
        <end position="697"/>
    </location>
</feature>
<keyword evidence="8 11" id="KW-0472">Membrane</keyword>
<keyword evidence="10 11" id="KW-0998">Cell outer membrane</keyword>
<dbReference type="PANTHER" id="PTHR32552:SF74">
    <property type="entry name" value="HYDROXAMATE SIDEROPHORE RECEPTOR FHUE"/>
    <property type="match status" value="1"/>
</dbReference>
<dbReference type="PROSITE" id="PS52016">
    <property type="entry name" value="TONB_DEPENDENT_REC_3"/>
    <property type="match status" value="1"/>
</dbReference>
<dbReference type="CDD" id="cd01347">
    <property type="entry name" value="ligand_gated_channel"/>
    <property type="match status" value="1"/>
</dbReference>
<dbReference type="InterPro" id="IPR000531">
    <property type="entry name" value="Beta-barrel_TonB"/>
</dbReference>
<dbReference type="NCBIfam" id="TIGR01783">
    <property type="entry name" value="TonB-siderophor"/>
    <property type="match status" value="1"/>
</dbReference>
<dbReference type="InterPro" id="IPR037066">
    <property type="entry name" value="Plug_dom_sf"/>
</dbReference>
<dbReference type="PROSITE" id="PS00430">
    <property type="entry name" value="TONB_DEPENDENT_REC_1"/>
    <property type="match status" value="1"/>
</dbReference>
<dbReference type="EMBL" id="CP116805">
    <property type="protein sequence ID" value="WCL54119.1"/>
    <property type="molecule type" value="Genomic_DNA"/>
</dbReference>
<evidence type="ECO:0000256" key="8">
    <source>
        <dbReference type="ARBA" id="ARBA00023136"/>
    </source>
</evidence>
<dbReference type="AlphaFoldDB" id="A0AAF0BKC5"/>
<evidence type="ECO:0000259" key="16">
    <source>
        <dbReference type="Pfam" id="PF07715"/>
    </source>
</evidence>
<comment type="subcellular location">
    <subcellularLocation>
        <location evidence="1 11">Cell outer membrane</location>
        <topology evidence="1 11">Multi-pass membrane protein</topology>
    </subcellularLocation>
</comment>
<evidence type="ECO:0000259" key="15">
    <source>
        <dbReference type="Pfam" id="PF00593"/>
    </source>
</evidence>
<protein>
    <submittedName>
        <fullName evidence="17">TonB-dependent siderophore receptor</fullName>
    </submittedName>
</protein>
<keyword evidence="7 12" id="KW-0798">TonB box</keyword>
<name>A0AAF0BKC5_9PROT</name>
<dbReference type="GO" id="GO:0009279">
    <property type="term" value="C:cell outer membrane"/>
    <property type="evidence" value="ECO:0007669"/>
    <property type="project" value="UniProtKB-SubCell"/>
</dbReference>
<feature type="short sequence motif" description="TonB box" evidence="12">
    <location>
        <begin position="34"/>
        <end position="40"/>
    </location>
</feature>
<evidence type="ECO:0000256" key="1">
    <source>
        <dbReference type="ARBA" id="ARBA00004571"/>
    </source>
</evidence>
<dbReference type="InterPro" id="IPR010916">
    <property type="entry name" value="TonB_box_CS"/>
</dbReference>
<dbReference type="Pfam" id="PF00593">
    <property type="entry name" value="TonB_dep_Rec_b-barrel"/>
    <property type="match status" value="1"/>
</dbReference>
<dbReference type="InterPro" id="IPR036942">
    <property type="entry name" value="Beta-barrel_TonB_sf"/>
</dbReference>
<evidence type="ECO:0000256" key="11">
    <source>
        <dbReference type="PROSITE-ProRule" id="PRU01360"/>
    </source>
</evidence>
<dbReference type="KEGG" id="gso:PH603_16395"/>
<evidence type="ECO:0000313" key="18">
    <source>
        <dbReference type="Proteomes" id="UP001217500"/>
    </source>
</evidence>
<dbReference type="PANTHER" id="PTHR32552">
    <property type="entry name" value="FERRICHROME IRON RECEPTOR-RELATED"/>
    <property type="match status" value="1"/>
</dbReference>
<feature type="domain" description="TonB-dependent receptor plug" evidence="16">
    <location>
        <begin position="56"/>
        <end position="155"/>
    </location>
</feature>
<dbReference type="SUPFAM" id="SSF56935">
    <property type="entry name" value="Porins"/>
    <property type="match status" value="1"/>
</dbReference>
<reference evidence="17" key="1">
    <citation type="submission" date="2023-01" db="EMBL/GenBank/DDBJ databases">
        <title>The genome sequence of Kordiimonadaceae bacterium 6D33.</title>
        <authorList>
            <person name="Liu Y."/>
        </authorList>
    </citation>
    <scope>NUCLEOTIDE SEQUENCE</scope>
    <source>
        <strain evidence="17">6D33</strain>
    </source>
</reference>
<evidence type="ECO:0000256" key="12">
    <source>
        <dbReference type="PROSITE-ProRule" id="PRU10143"/>
    </source>
</evidence>
<dbReference type="Pfam" id="PF07715">
    <property type="entry name" value="Plug"/>
    <property type="match status" value="1"/>
</dbReference>
<dbReference type="Proteomes" id="UP001217500">
    <property type="component" value="Chromosome"/>
</dbReference>
<keyword evidence="6 14" id="KW-0732">Signal</keyword>
<keyword evidence="18" id="KW-1185">Reference proteome</keyword>
<sequence length="697" mass="76970">MKFSLKALLMTGTALAAAFPSTAMANEAGDDVETILVVAARESRTSKGATNLPLDLMETPQSVTVIGRDFMERFGLKDVNKLLNLTTGVNVEEVETDRTYYNARGFDIKSMQVDGIGLPFNWNVVGALDTVIYERVEVIRGANGLLTGTGNPSGTINYVRKRPTNDFQAYGEASFGSWDRKRLEVDVSGPLTESGSWAGRFVGAVESGDSYLNLYENDRTVFYGVIDGQLGDNATVTFGFTQQDNKSDGVLWGALPMLDASGKQTEFDVSSSTSMNWTFWNTKSKTAFAELTYLLPAGWEAKAVVTWNQYDEPSELFYTYSSPAYDSETGLGLYGYPGKYFAGSERWLLDATLTGDLQIGGRAHEMVFGINAAHSDSIYDQEDAPFTDPAWGALPSFPGWSGNEIGRPDFANETRQGDWTDKVARFYGAGNFHLSDSLSLIAGFNAIHVKTEGVSFDEPMDREEDKISPYVGVTWSVLENVNLYASYSDIYEAQSETDAFLKPLGAAVGKSYEAGVKAEWFDKRLYTSFAIFKADQDNFAEWVGYNDDGIGYYKGIDIRSKGFEIEAAGRISEDWTIQAGYTDFSLKDPDGNQSRTFIPRKTFNLGTSLEVPMIEGLSLGGTLKWQEAMHLEAAGGTIRQKAFTLISLTAAYDVTENVEIGFNVDNLTDEKYLTSLYWDQAFYGAPRNVMARLKVRY</sequence>
<evidence type="ECO:0000256" key="2">
    <source>
        <dbReference type="ARBA" id="ARBA00009810"/>
    </source>
</evidence>
<organism evidence="17 18">
    <name type="scientific">Gimibacter soli</name>
    <dbReference type="NCBI Taxonomy" id="3024400"/>
    <lineage>
        <taxon>Bacteria</taxon>
        <taxon>Pseudomonadati</taxon>
        <taxon>Pseudomonadota</taxon>
        <taxon>Alphaproteobacteria</taxon>
        <taxon>Kordiimonadales</taxon>
        <taxon>Temperatibacteraceae</taxon>
        <taxon>Gimibacter</taxon>
    </lineage>
</organism>
<evidence type="ECO:0000256" key="14">
    <source>
        <dbReference type="SAM" id="SignalP"/>
    </source>
</evidence>
<dbReference type="InterPro" id="IPR010105">
    <property type="entry name" value="TonB_sidphr_rcpt"/>
</dbReference>
<evidence type="ECO:0000256" key="5">
    <source>
        <dbReference type="ARBA" id="ARBA00022692"/>
    </source>
</evidence>
<dbReference type="Gene3D" id="2.170.130.10">
    <property type="entry name" value="TonB-dependent receptor, plug domain"/>
    <property type="match status" value="1"/>
</dbReference>
<feature type="signal peptide" evidence="14">
    <location>
        <begin position="1"/>
        <end position="25"/>
    </location>
</feature>
<evidence type="ECO:0000256" key="3">
    <source>
        <dbReference type="ARBA" id="ARBA00022448"/>
    </source>
</evidence>
<evidence type="ECO:0000256" key="9">
    <source>
        <dbReference type="ARBA" id="ARBA00023170"/>
    </source>
</evidence>
<evidence type="ECO:0000256" key="10">
    <source>
        <dbReference type="ARBA" id="ARBA00023237"/>
    </source>
</evidence>
<dbReference type="GO" id="GO:0015891">
    <property type="term" value="P:siderophore transport"/>
    <property type="evidence" value="ECO:0007669"/>
    <property type="project" value="InterPro"/>
</dbReference>
<dbReference type="Gene3D" id="2.40.170.20">
    <property type="entry name" value="TonB-dependent receptor, beta-barrel domain"/>
    <property type="match status" value="1"/>
</dbReference>
<evidence type="ECO:0000256" key="4">
    <source>
        <dbReference type="ARBA" id="ARBA00022452"/>
    </source>
</evidence>
<dbReference type="GO" id="GO:0015344">
    <property type="term" value="F:siderophore uptake transmembrane transporter activity"/>
    <property type="evidence" value="ECO:0007669"/>
    <property type="project" value="TreeGrafter"/>
</dbReference>
<accession>A0AAF0BKC5</accession>
<dbReference type="GO" id="GO:0038023">
    <property type="term" value="F:signaling receptor activity"/>
    <property type="evidence" value="ECO:0007669"/>
    <property type="project" value="InterPro"/>
</dbReference>
<dbReference type="RefSeq" id="WP_289503838.1">
    <property type="nucleotide sequence ID" value="NZ_CP116805.1"/>
</dbReference>
<evidence type="ECO:0000256" key="7">
    <source>
        <dbReference type="ARBA" id="ARBA00023077"/>
    </source>
</evidence>
<keyword evidence="5 11" id="KW-0812">Transmembrane</keyword>
<proteinExistence type="inferred from homology"/>
<keyword evidence="3 11" id="KW-0813">Transport</keyword>
<keyword evidence="4 11" id="KW-1134">Transmembrane beta strand</keyword>
<dbReference type="InterPro" id="IPR039426">
    <property type="entry name" value="TonB-dep_rcpt-like"/>
</dbReference>